<dbReference type="EMBL" id="AEDD01000008">
    <property type="protein sequence ID" value="EFM10156.1"/>
    <property type="molecule type" value="Genomic_DNA"/>
</dbReference>
<proteinExistence type="predicted"/>
<evidence type="ECO:0000313" key="1">
    <source>
        <dbReference type="EMBL" id="EFM10156.1"/>
    </source>
</evidence>
<reference evidence="1 2" key="1">
    <citation type="submission" date="2010-07" db="EMBL/GenBank/DDBJ databases">
        <title>The draft genome of Paenibacillus curdlanolyticus YK9.</title>
        <authorList>
            <consortium name="US DOE Joint Genome Institute (JGI-PGF)"/>
            <person name="Lucas S."/>
            <person name="Copeland A."/>
            <person name="Lapidus A."/>
            <person name="Cheng J.-F."/>
            <person name="Bruce D."/>
            <person name="Goodwin L."/>
            <person name="Pitluck S."/>
            <person name="Land M.L."/>
            <person name="Hauser L."/>
            <person name="Chang Y.-J."/>
            <person name="Jeffries C."/>
            <person name="Anderson I.J."/>
            <person name="Johnson E."/>
            <person name="Loganathan U."/>
            <person name="Mulhopadhyay B."/>
            <person name="Kyrpides N."/>
            <person name="Woyke T.J."/>
        </authorList>
    </citation>
    <scope>NUCLEOTIDE SEQUENCE [LARGE SCALE GENOMIC DNA]</scope>
    <source>
        <strain evidence="1 2">YK9</strain>
    </source>
</reference>
<dbReference type="AlphaFoldDB" id="E0IBS6"/>
<dbReference type="eggNOG" id="ENOG5033H2X">
    <property type="taxonomic scope" value="Bacteria"/>
</dbReference>
<keyword evidence="2" id="KW-1185">Reference proteome</keyword>
<gene>
    <name evidence="1" type="ORF">PaecuDRAFT_3115</name>
</gene>
<organism evidence="1 2">
    <name type="scientific">Paenibacillus curdlanolyticus YK9</name>
    <dbReference type="NCBI Taxonomy" id="717606"/>
    <lineage>
        <taxon>Bacteria</taxon>
        <taxon>Bacillati</taxon>
        <taxon>Bacillota</taxon>
        <taxon>Bacilli</taxon>
        <taxon>Bacillales</taxon>
        <taxon>Paenibacillaceae</taxon>
        <taxon>Paenibacillus</taxon>
    </lineage>
</organism>
<accession>E0IBS6</accession>
<protein>
    <submittedName>
        <fullName evidence="1">Uncharacterized protein</fullName>
    </submittedName>
</protein>
<dbReference type="Proteomes" id="UP000005387">
    <property type="component" value="Unassembled WGS sequence"/>
</dbReference>
<dbReference type="RefSeq" id="WP_006039103.1">
    <property type="nucleotide sequence ID" value="NZ_AEDD01000008.1"/>
</dbReference>
<dbReference type="OrthoDB" id="2614062at2"/>
<name>E0IBS6_9BACL</name>
<evidence type="ECO:0000313" key="2">
    <source>
        <dbReference type="Proteomes" id="UP000005387"/>
    </source>
</evidence>
<sequence length="133" mass="15772">MQYSEFIQHIQHSTPEDWIINDEFGTYVYKDNLSITIKREEVDFSDSGRFYEEWTERFPDKKAYKQRFLLCYNQTIVEDFYTVAVDGFRSNIPYPKLPEMTITEAQFKIGQIINSIGGHSFEEYIKRAGISVQ</sequence>